<reference evidence="1" key="2">
    <citation type="submission" date="2025-08" db="UniProtKB">
        <authorList>
            <consortium name="Ensembl"/>
        </authorList>
    </citation>
    <scope>IDENTIFICATION</scope>
</reference>
<dbReference type="Proteomes" id="UP000694394">
    <property type="component" value="Chromosome 1"/>
</dbReference>
<dbReference type="EMBL" id="ABDC03000176">
    <property type="status" value="NOT_ANNOTATED_CDS"/>
    <property type="molecule type" value="Genomic_DNA"/>
</dbReference>
<accession>A0A8C5YGS6</accession>
<dbReference type="Ensembl" id="ENSMICT00000072320.1">
    <property type="protein sequence ID" value="ENSMICP00000051248.1"/>
    <property type="gene ID" value="ENSMICG00000048937.1"/>
</dbReference>
<proteinExistence type="predicted"/>
<keyword evidence="2" id="KW-1185">Reference proteome</keyword>
<evidence type="ECO:0000313" key="2">
    <source>
        <dbReference type="Proteomes" id="UP000694394"/>
    </source>
</evidence>
<organism evidence="1 2">
    <name type="scientific">Microcebus murinus</name>
    <name type="common">Gray mouse lemur</name>
    <name type="synonym">Lemur murinus</name>
    <dbReference type="NCBI Taxonomy" id="30608"/>
    <lineage>
        <taxon>Eukaryota</taxon>
        <taxon>Metazoa</taxon>
        <taxon>Chordata</taxon>
        <taxon>Craniata</taxon>
        <taxon>Vertebrata</taxon>
        <taxon>Euteleostomi</taxon>
        <taxon>Mammalia</taxon>
        <taxon>Eutheria</taxon>
        <taxon>Euarchontoglires</taxon>
        <taxon>Primates</taxon>
        <taxon>Strepsirrhini</taxon>
        <taxon>Lemuriformes</taxon>
        <taxon>Cheirogaleidae</taxon>
        <taxon>Microcebus</taxon>
    </lineage>
</organism>
<protein>
    <submittedName>
        <fullName evidence="1">Uncharacterized protein</fullName>
    </submittedName>
</protein>
<evidence type="ECO:0000313" key="1">
    <source>
        <dbReference type="Ensembl" id="ENSMICP00000051248.1"/>
    </source>
</evidence>
<name>A0A8C5YGS6_MICMU</name>
<reference evidence="1" key="3">
    <citation type="submission" date="2025-09" db="UniProtKB">
        <authorList>
            <consortium name="Ensembl"/>
        </authorList>
    </citation>
    <scope>IDENTIFICATION</scope>
</reference>
<dbReference type="AlphaFoldDB" id="A0A8C5YGS6"/>
<reference evidence="1" key="1">
    <citation type="submission" date="2016-12" db="EMBL/GenBank/DDBJ databases">
        <title>Mouse lemur reference genome and diversity panel.</title>
        <authorList>
            <person name="Harris R."/>
            <person name="Larsen P."/>
            <person name="Liu Y."/>
            <person name="Hughes D.S."/>
            <person name="Murali S."/>
            <person name="Raveendran M."/>
            <person name="Korchina V."/>
            <person name="Wang M."/>
            <person name="Jhangiani S."/>
            <person name="Bandaranaike D."/>
            <person name="Bellair M."/>
            <person name="Blankenburg K."/>
            <person name="Chao H."/>
            <person name="Dahdouli M."/>
            <person name="Dinh H."/>
            <person name="Doddapaneni H."/>
            <person name="English A."/>
            <person name="Firestine M."/>
            <person name="Gnanaolivu R."/>
            <person name="Gross S."/>
            <person name="Hernandez B."/>
            <person name="Javaid M."/>
            <person name="Jayaseelan J."/>
            <person name="Jones J."/>
            <person name="Khan Z."/>
            <person name="Kovar C."/>
            <person name="Kurapati P."/>
            <person name="Le B."/>
            <person name="Lee S."/>
            <person name="Li M."/>
            <person name="Mathew T."/>
            <person name="Narasimhan A."/>
            <person name="Ngo D."/>
            <person name="Nguyen L."/>
            <person name="Okwuonu G."/>
            <person name="Ongeri F."/>
            <person name="Osuji N."/>
            <person name="Pu L.-L."/>
            <person name="Puazo M."/>
            <person name="Quiroz J."/>
            <person name="Raj R."/>
            <person name="Rajbhandari K."/>
            <person name="Reid J.G."/>
            <person name="Santibanez J."/>
            <person name="Sexton D."/>
            <person name="Skinner E."/>
            <person name="Vee V."/>
            <person name="Weissenberger G."/>
            <person name="Wu Y."/>
            <person name="Xin Y."/>
            <person name="Han Y."/>
            <person name="Campbell C."/>
            <person name="Brown A."/>
            <person name="Sullivan B."/>
            <person name="Shelton J."/>
            <person name="Brown S."/>
            <person name="Dudchenko O."/>
            <person name="Machol I."/>
            <person name="Durand N."/>
            <person name="Shamim M."/>
            <person name="Lieberman A."/>
            <person name="Muzny D.M."/>
            <person name="Richards S."/>
            <person name="Yoder A."/>
            <person name="Worley K.C."/>
            <person name="Rogers J."/>
            <person name="Gibbs R.A."/>
        </authorList>
    </citation>
    <scope>NUCLEOTIDE SEQUENCE [LARGE SCALE GENOMIC DNA]</scope>
</reference>
<sequence length="55" mass="6196">MLDLSFLSLIPEGPHYTQDGRAVNVPLGENANFPPSLKEKKLVIFFKGTFYTHNC</sequence>